<feature type="region of interest" description="Disordered" evidence="1">
    <location>
        <begin position="44"/>
        <end position="63"/>
    </location>
</feature>
<organism evidence="2 4">
    <name type="scientific">Medicago truncatula</name>
    <name type="common">Barrel medic</name>
    <name type="synonym">Medicago tribuloides</name>
    <dbReference type="NCBI Taxonomy" id="3880"/>
    <lineage>
        <taxon>Eukaryota</taxon>
        <taxon>Viridiplantae</taxon>
        <taxon>Streptophyta</taxon>
        <taxon>Embryophyta</taxon>
        <taxon>Tracheophyta</taxon>
        <taxon>Spermatophyta</taxon>
        <taxon>Magnoliopsida</taxon>
        <taxon>eudicotyledons</taxon>
        <taxon>Gunneridae</taxon>
        <taxon>Pentapetalae</taxon>
        <taxon>rosids</taxon>
        <taxon>fabids</taxon>
        <taxon>Fabales</taxon>
        <taxon>Fabaceae</taxon>
        <taxon>Papilionoideae</taxon>
        <taxon>50 kb inversion clade</taxon>
        <taxon>NPAAA clade</taxon>
        <taxon>Hologalegina</taxon>
        <taxon>IRL clade</taxon>
        <taxon>Trifolieae</taxon>
        <taxon>Medicago</taxon>
    </lineage>
</organism>
<keyword evidence="4" id="KW-1185">Reference proteome</keyword>
<dbReference type="EMBL" id="CM001221">
    <property type="protein sequence ID" value="AES99686.1"/>
    <property type="molecule type" value="Genomic_DNA"/>
</dbReference>
<dbReference type="EnsemblPlants" id="AES99686">
    <property type="protein sequence ID" value="AES99686"/>
    <property type="gene ID" value="MTR_5g083650"/>
</dbReference>
<accession>G7K7A6</accession>
<dbReference type="HOGENOM" id="CLU_136431_0_0_1"/>
<sequence>MELLRRKEVRCAVKGKYFSLERKFFKKRKVVSVSVVANKIVTPEEEEERVTDHETSLEQTNYKKPVDTLIDHQEVKKILANWRQRKNIQSEREIARLKLEQIQNTARFSENIDSMYDIHKLMGVSFNCY</sequence>
<dbReference type="PaxDb" id="3880-AES99686"/>
<reference evidence="2 4" key="2">
    <citation type="journal article" date="2014" name="BMC Genomics">
        <title>An improved genome release (version Mt4.0) for the model legume Medicago truncatula.</title>
        <authorList>
            <person name="Tang H."/>
            <person name="Krishnakumar V."/>
            <person name="Bidwell S."/>
            <person name="Rosen B."/>
            <person name="Chan A."/>
            <person name="Zhou S."/>
            <person name="Gentzbittel L."/>
            <person name="Childs K.L."/>
            <person name="Yandell M."/>
            <person name="Gundlach H."/>
            <person name="Mayer K.F."/>
            <person name="Schwartz D.C."/>
            <person name="Town C.D."/>
        </authorList>
    </citation>
    <scope>GENOME REANNOTATION</scope>
    <source>
        <strain evidence="3 4">cv. Jemalong A17</strain>
    </source>
</reference>
<evidence type="ECO:0000313" key="4">
    <source>
        <dbReference type="Proteomes" id="UP000002051"/>
    </source>
</evidence>
<gene>
    <name evidence="2" type="ordered locus">MTR_5g083650</name>
</gene>
<evidence type="ECO:0000256" key="1">
    <source>
        <dbReference type="SAM" id="MobiDB-lite"/>
    </source>
</evidence>
<evidence type="ECO:0000313" key="3">
    <source>
        <dbReference type="EnsemblPlants" id="AES99686"/>
    </source>
</evidence>
<reference evidence="3" key="3">
    <citation type="submission" date="2015-04" db="UniProtKB">
        <authorList>
            <consortium name="EnsemblPlants"/>
        </authorList>
    </citation>
    <scope>IDENTIFICATION</scope>
    <source>
        <strain evidence="3">cv. Jemalong A17</strain>
    </source>
</reference>
<evidence type="ECO:0000313" key="2">
    <source>
        <dbReference type="EMBL" id="AES99686.1"/>
    </source>
</evidence>
<proteinExistence type="predicted"/>
<dbReference type="Proteomes" id="UP000002051">
    <property type="component" value="Chromosome 5"/>
</dbReference>
<dbReference type="AlphaFoldDB" id="G7K7A6"/>
<name>G7K7A6_MEDTR</name>
<protein>
    <submittedName>
        <fullName evidence="2 3">Uncharacterized protein</fullName>
    </submittedName>
</protein>
<reference evidence="2 4" key="1">
    <citation type="journal article" date="2011" name="Nature">
        <title>The Medicago genome provides insight into the evolution of rhizobial symbioses.</title>
        <authorList>
            <person name="Young N.D."/>
            <person name="Debelle F."/>
            <person name="Oldroyd G.E."/>
            <person name="Geurts R."/>
            <person name="Cannon S.B."/>
            <person name="Udvardi M.K."/>
            <person name="Benedito V.A."/>
            <person name="Mayer K.F."/>
            <person name="Gouzy J."/>
            <person name="Schoof H."/>
            <person name="Van de Peer Y."/>
            <person name="Proost S."/>
            <person name="Cook D.R."/>
            <person name="Meyers B.C."/>
            <person name="Spannagl M."/>
            <person name="Cheung F."/>
            <person name="De Mita S."/>
            <person name="Krishnakumar V."/>
            <person name="Gundlach H."/>
            <person name="Zhou S."/>
            <person name="Mudge J."/>
            <person name="Bharti A.K."/>
            <person name="Murray J.D."/>
            <person name="Naoumkina M.A."/>
            <person name="Rosen B."/>
            <person name="Silverstein K.A."/>
            <person name="Tang H."/>
            <person name="Rombauts S."/>
            <person name="Zhao P.X."/>
            <person name="Zhou P."/>
            <person name="Barbe V."/>
            <person name="Bardou P."/>
            <person name="Bechner M."/>
            <person name="Bellec A."/>
            <person name="Berger A."/>
            <person name="Berges H."/>
            <person name="Bidwell S."/>
            <person name="Bisseling T."/>
            <person name="Choisne N."/>
            <person name="Couloux A."/>
            <person name="Denny R."/>
            <person name="Deshpande S."/>
            <person name="Dai X."/>
            <person name="Doyle J.J."/>
            <person name="Dudez A.M."/>
            <person name="Farmer A.D."/>
            <person name="Fouteau S."/>
            <person name="Franken C."/>
            <person name="Gibelin C."/>
            <person name="Gish J."/>
            <person name="Goldstein S."/>
            <person name="Gonzalez A.J."/>
            <person name="Green P.J."/>
            <person name="Hallab A."/>
            <person name="Hartog M."/>
            <person name="Hua A."/>
            <person name="Humphray S.J."/>
            <person name="Jeong D.H."/>
            <person name="Jing Y."/>
            <person name="Jocker A."/>
            <person name="Kenton S.M."/>
            <person name="Kim D.J."/>
            <person name="Klee K."/>
            <person name="Lai H."/>
            <person name="Lang C."/>
            <person name="Lin S."/>
            <person name="Macmil S.L."/>
            <person name="Magdelenat G."/>
            <person name="Matthews L."/>
            <person name="McCorrison J."/>
            <person name="Monaghan E.L."/>
            <person name="Mun J.H."/>
            <person name="Najar F.Z."/>
            <person name="Nicholson C."/>
            <person name="Noirot C."/>
            <person name="O'Bleness M."/>
            <person name="Paule C.R."/>
            <person name="Poulain J."/>
            <person name="Prion F."/>
            <person name="Qin B."/>
            <person name="Qu C."/>
            <person name="Retzel E.F."/>
            <person name="Riddle C."/>
            <person name="Sallet E."/>
            <person name="Samain S."/>
            <person name="Samson N."/>
            <person name="Sanders I."/>
            <person name="Saurat O."/>
            <person name="Scarpelli C."/>
            <person name="Schiex T."/>
            <person name="Segurens B."/>
            <person name="Severin A.J."/>
            <person name="Sherrier D.J."/>
            <person name="Shi R."/>
            <person name="Sims S."/>
            <person name="Singer S.R."/>
            <person name="Sinharoy S."/>
            <person name="Sterck L."/>
            <person name="Viollet A."/>
            <person name="Wang B.B."/>
            <person name="Wang K."/>
            <person name="Wang M."/>
            <person name="Wang X."/>
            <person name="Warfsmann J."/>
            <person name="Weissenbach J."/>
            <person name="White D.D."/>
            <person name="White J.D."/>
            <person name="Wiley G.B."/>
            <person name="Wincker P."/>
            <person name="Xing Y."/>
            <person name="Yang L."/>
            <person name="Yao Z."/>
            <person name="Ying F."/>
            <person name="Zhai J."/>
            <person name="Zhou L."/>
            <person name="Zuber A."/>
            <person name="Denarie J."/>
            <person name="Dixon R.A."/>
            <person name="May G.D."/>
            <person name="Schwartz D.C."/>
            <person name="Rogers J."/>
            <person name="Quetier F."/>
            <person name="Town C.D."/>
            <person name="Roe B.A."/>
        </authorList>
    </citation>
    <scope>NUCLEOTIDE SEQUENCE [LARGE SCALE GENOMIC DNA]</scope>
    <source>
        <strain evidence="2">A17</strain>
        <strain evidence="3 4">cv. Jemalong A17</strain>
    </source>
</reference>